<keyword evidence="3" id="KW-0808">Transferase</keyword>
<dbReference type="GO" id="GO:0005737">
    <property type="term" value="C:cytoplasm"/>
    <property type="evidence" value="ECO:0007669"/>
    <property type="project" value="TreeGrafter"/>
</dbReference>
<evidence type="ECO:0000256" key="5">
    <source>
        <dbReference type="ARBA" id="ARBA00022777"/>
    </source>
</evidence>
<evidence type="ECO:0000313" key="12">
    <source>
        <dbReference type="Proteomes" id="UP000663864"/>
    </source>
</evidence>
<keyword evidence="9" id="KW-0812">Transmembrane</keyword>
<evidence type="ECO:0000256" key="2">
    <source>
        <dbReference type="ARBA" id="ARBA00022527"/>
    </source>
</evidence>
<dbReference type="PROSITE" id="PS50011">
    <property type="entry name" value="PROTEIN_KINASE_DOM"/>
    <property type="match status" value="1"/>
</dbReference>
<dbReference type="InterPro" id="IPR000719">
    <property type="entry name" value="Prot_kinase_dom"/>
</dbReference>
<dbReference type="SMART" id="SM00220">
    <property type="entry name" value="S_TKc"/>
    <property type="match status" value="1"/>
</dbReference>
<dbReference type="Pfam" id="PF00069">
    <property type="entry name" value="Pkinase"/>
    <property type="match status" value="1"/>
</dbReference>
<sequence>MPKIKMTLSLQELRERQKVLYQAAAAVSYYMTDSSVDFDGIQYELDMPDVFASFRGIIFLHVWFLYLFVIFNEIVMEYCGAGSMSDIMKLSGRTLNYHEAAIILKYILKRLEYLHLCSKIHRDIKAGNILLTNDDHTKLADFEYNGQTKHNERNIILVIFMILLRPLPTFKDPTRWSRALNDFV</sequence>
<feature type="domain" description="Protein kinase" evidence="10">
    <location>
        <begin position="1"/>
        <end position="184"/>
    </location>
</feature>
<evidence type="ECO:0000256" key="7">
    <source>
        <dbReference type="ARBA" id="ARBA00047899"/>
    </source>
</evidence>
<keyword evidence="5" id="KW-0418">Kinase</keyword>
<evidence type="ECO:0000256" key="4">
    <source>
        <dbReference type="ARBA" id="ARBA00022741"/>
    </source>
</evidence>
<comment type="caution">
    <text evidence="11">The sequence shown here is derived from an EMBL/GenBank/DDBJ whole genome shotgun (WGS) entry which is preliminary data.</text>
</comment>
<evidence type="ECO:0000256" key="1">
    <source>
        <dbReference type="ARBA" id="ARBA00008874"/>
    </source>
</evidence>
<dbReference type="Proteomes" id="UP000663864">
    <property type="component" value="Unassembled WGS sequence"/>
</dbReference>
<comment type="catalytic activity">
    <reaction evidence="8">
        <text>L-seryl-[protein] + ATP = O-phospho-L-seryl-[protein] + ADP + H(+)</text>
        <dbReference type="Rhea" id="RHEA:17989"/>
        <dbReference type="Rhea" id="RHEA-COMP:9863"/>
        <dbReference type="Rhea" id="RHEA-COMP:11604"/>
        <dbReference type="ChEBI" id="CHEBI:15378"/>
        <dbReference type="ChEBI" id="CHEBI:29999"/>
        <dbReference type="ChEBI" id="CHEBI:30616"/>
        <dbReference type="ChEBI" id="CHEBI:83421"/>
        <dbReference type="ChEBI" id="CHEBI:456216"/>
        <dbReference type="EC" id="2.7.11.1"/>
    </reaction>
</comment>
<comment type="catalytic activity">
    <reaction evidence="7">
        <text>L-threonyl-[protein] + ATP = O-phospho-L-threonyl-[protein] + ADP + H(+)</text>
        <dbReference type="Rhea" id="RHEA:46608"/>
        <dbReference type="Rhea" id="RHEA-COMP:11060"/>
        <dbReference type="Rhea" id="RHEA-COMP:11605"/>
        <dbReference type="ChEBI" id="CHEBI:15378"/>
        <dbReference type="ChEBI" id="CHEBI:30013"/>
        <dbReference type="ChEBI" id="CHEBI:30616"/>
        <dbReference type="ChEBI" id="CHEBI:61977"/>
        <dbReference type="ChEBI" id="CHEBI:456216"/>
        <dbReference type="EC" id="2.7.11.1"/>
    </reaction>
</comment>
<keyword evidence="2" id="KW-0723">Serine/threonine-protein kinase</keyword>
<keyword evidence="4" id="KW-0547">Nucleotide-binding</keyword>
<comment type="similarity">
    <text evidence="1">Belongs to the protein kinase superfamily. STE Ser/Thr protein kinase family. STE20 subfamily.</text>
</comment>
<evidence type="ECO:0000259" key="10">
    <source>
        <dbReference type="PROSITE" id="PS50011"/>
    </source>
</evidence>
<keyword evidence="9" id="KW-1133">Transmembrane helix</keyword>
<evidence type="ECO:0000313" key="11">
    <source>
        <dbReference type="EMBL" id="CAF1457443.1"/>
    </source>
</evidence>
<keyword evidence="9" id="KW-0472">Membrane</keyword>
<dbReference type="Gene3D" id="1.10.510.10">
    <property type="entry name" value="Transferase(Phosphotransferase) domain 1"/>
    <property type="match status" value="1"/>
</dbReference>
<dbReference type="GO" id="GO:0005524">
    <property type="term" value="F:ATP binding"/>
    <property type="evidence" value="ECO:0007669"/>
    <property type="project" value="UniProtKB-KW"/>
</dbReference>
<dbReference type="AlphaFoldDB" id="A0A815Q1U5"/>
<dbReference type="EMBL" id="CAJNOT010005173">
    <property type="protein sequence ID" value="CAF1457443.1"/>
    <property type="molecule type" value="Genomic_DNA"/>
</dbReference>
<feature type="transmembrane region" description="Helical" evidence="9">
    <location>
        <begin position="52"/>
        <end position="71"/>
    </location>
</feature>
<evidence type="ECO:0000256" key="6">
    <source>
        <dbReference type="ARBA" id="ARBA00022840"/>
    </source>
</evidence>
<accession>A0A815Q1U5</accession>
<dbReference type="PANTHER" id="PTHR48012:SF10">
    <property type="entry name" value="FI20177P1"/>
    <property type="match status" value="1"/>
</dbReference>
<organism evidence="11 12">
    <name type="scientific">Rotaria sordida</name>
    <dbReference type="NCBI Taxonomy" id="392033"/>
    <lineage>
        <taxon>Eukaryota</taxon>
        <taxon>Metazoa</taxon>
        <taxon>Spiralia</taxon>
        <taxon>Gnathifera</taxon>
        <taxon>Rotifera</taxon>
        <taxon>Eurotatoria</taxon>
        <taxon>Bdelloidea</taxon>
        <taxon>Philodinida</taxon>
        <taxon>Philodinidae</taxon>
        <taxon>Rotaria</taxon>
    </lineage>
</organism>
<evidence type="ECO:0000256" key="3">
    <source>
        <dbReference type="ARBA" id="ARBA00022679"/>
    </source>
</evidence>
<proteinExistence type="inferred from homology"/>
<dbReference type="PANTHER" id="PTHR48012">
    <property type="entry name" value="STERILE20-LIKE KINASE, ISOFORM B-RELATED"/>
    <property type="match status" value="1"/>
</dbReference>
<dbReference type="InterPro" id="IPR011009">
    <property type="entry name" value="Kinase-like_dom_sf"/>
</dbReference>
<dbReference type="InterPro" id="IPR050629">
    <property type="entry name" value="STE20/SPS1-PAK"/>
</dbReference>
<evidence type="ECO:0000256" key="8">
    <source>
        <dbReference type="ARBA" id="ARBA00048679"/>
    </source>
</evidence>
<dbReference type="GO" id="GO:0004674">
    <property type="term" value="F:protein serine/threonine kinase activity"/>
    <property type="evidence" value="ECO:0007669"/>
    <property type="project" value="UniProtKB-KW"/>
</dbReference>
<evidence type="ECO:0000256" key="9">
    <source>
        <dbReference type="SAM" id="Phobius"/>
    </source>
</evidence>
<protein>
    <recommendedName>
        <fullName evidence="10">Protein kinase domain-containing protein</fullName>
    </recommendedName>
</protein>
<keyword evidence="6" id="KW-0067">ATP-binding</keyword>
<name>A0A815Q1U5_9BILA</name>
<reference evidence="11" key="1">
    <citation type="submission" date="2021-02" db="EMBL/GenBank/DDBJ databases">
        <authorList>
            <person name="Nowell W R."/>
        </authorList>
    </citation>
    <scope>NUCLEOTIDE SEQUENCE</scope>
</reference>
<gene>
    <name evidence="11" type="ORF">ZHD862_LOCUS35538</name>
</gene>
<dbReference type="SUPFAM" id="SSF56112">
    <property type="entry name" value="Protein kinase-like (PK-like)"/>
    <property type="match status" value="1"/>
</dbReference>